<dbReference type="FunCoup" id="A0A0L0H8Q4">
    <property type="interactions" value="319"/>
</dbReference>
<feature type="transmembrane region" description="Helical" evidence="11">
    <location>
        <begin position="12"/>
        <end position="31"/>
    </location>
</feature>
<dbReference type="EMBL" id="KQ257464">
    <property type="protein sequence ID" value="KNC97314.1"/>
    <property type="molecule type" value="Genomic_DNA"/>
</dbReference>
<dbReference type="InParanoid" id="A0A0L0H8Q4"/>
<reference evidence="13 14" key="1">
    <citation type="submission" date="2009-08" db="EMBL/GenBank/DDBJ databases">
        <title>The Genome Sequence of Spizellomyces punctatus strain DAOM BR117.</title>
        <authorList>
            <consortium name="The Broad Institute Genome Sequencing Platform"/>
            <person name="Russ C."/>
            <person name="Cuomo C."/>
            <person name="Shea T."/>
            <person name="Young S.K."/>
            <person name="Zeng Q."/>
            <person name="Koehrsen M."/>
            <person name="Haas B."/>
            <person name="Borodovsky M."/>
            <person name="Guigo R."/>
            <person name="Alvarado L."/>
            <person name="Berlin A."/>
            <person name="Bochicchio J."/>
            <person name="Borenstein D."/>
            <person name="Chapman S."/>
            <person name="Chen Z."/>
            <person name="Engels R."/>
            <person name="Freedman E."/>
            <person name="Gellesch M."/>
            <person name="Goldberg J."/>
            <person name="Griggs A."/>
            <person name="Gujja S."/>
            <person name="Heiman D."/>
            <person name="Hepburn T."/>
            <person name="Howarth C."/>
            <person name="Jen D."/>
            <person name="Larson L."/>
            <person name="Lewis B."/>
            <person name="Mehta T."/>
            <person name="Park D."/>
            <person name="Pearson M."/>
            <person name="Roberts A."/>
            <person name="Saif S."/>
            <person name="Shenoy N."/>
            <person name="Sisk P."/>
            <person name="Stolte C."/>
            <person name="Sykes S."/>
            <person name="Thomson T."/>
            <person name="Walk T."/>
            <person name="White J."/>
            <person name="Yandava C."/>
            <person name="Burger G."/>
            <person name="Gray M.W."/>
            <person name="Holland P.W.H."/>
            <person name="King N."/>
            <person name="Lang F.B.F."/>
            <person name="Roger A.J."/>
            <person name="Ruiz-Trillo I."/>
            <person name="Lander E."/>
            <person name="Nusbaum C."/>
        </authorList>
    </citation>
    <scope>NUCLEOTIDE SEQUENCE [LARGE SCALE GENOMIC DNA]</scope>
    <source>
        <strain evidence="13 14">DAOM BR117</strain>
    </source>
</reference>
<dbReference type="GO" id="GO:0042720">
    <property type="term" value="C:mitochondrial inner membrane peptidase complex"/>
    <property type="evidence" value="ECO:0007669"/>
    <property type="project" value="InterPro"/>
</dbReference>
<organism evidence="13 14">
    <name type="scientific">Spizellomyces punctatus (strain DAOM BR117)</name>
    <dbReference type="NCBI Taxonomy" id="645134"/>
    <lineage>
        <taxon>Eukaryota</taxon>
        <taxon>Fungi</taxon>
        <taxon>Fungi incertae sedis</taxon>
        <taxon>Chytridiomycota</taxon>
        <taxon>Chytridiomycota incertae sedis</taxon>
        <taxon>Chytridiomycetes</taxon>
        <taxon>Spizellomycetales</taxon>
        <taxon>Spizellomycetaceae</taxon>
        <taxon>Spizellomyces</taxon>
    </lineage>
</organism>
<dbReference type="InterPro" id="IPR019533">
    <property type="entry name" value="Peptidase_S26"/>
</dbReference>
<dbReference type="NCBIfam" id="TIGR02227">
    <property type="entry name" value="sigpep_I_bact"/>
    <property type="match status" value="1"/>
</dbReference>
<comment type="subcellular location">
    <subcellularLocation>
        <location evidence="1">Mitochondrion inner membrane</location>
        <topology evidence="1">Single-pass membrane protein</topology>
    </subcellularLocation>
</comment>
<evidence type="ECO:0000256" key="4">
    <source>
        <dbReference type="ARBA" id="ARBA00022692"/>
    </source>
</evidence>
<dbReference type="GO" id="GO:0006627">
    <property type="term" value="P:protein processing involved in protein targeting to mitochondrion"/>
    <property type="evidence" value="ECO:0007669"/>
    <property type="project" value="InterPro"/>
</dbReference>
<keyword evidence="7 11" id="KW-1133">Transmembrane helix</keyword>
<dbReference type="OrthoDB" id="308440at2759"/>
<name>A0A0L0H8Q4_SPIPD</name>
<evidence type="ECO:0000256" key="7">
    <source>
        <dbReference type="ARBA" id="ARBA00022989"/>
    </source>
</evidence>
<dbReference type="SUPFAM" id="SSF51306">
    <property type="entry name" value="LexA/Signal peptidase"/>
    <property type="match status" value="1"/>
</dbReference>
<keyword evidence="4 11" id="KW-0812">Transmembrane</keyword>
<dbReference type="eggNOG" id="KOG1568">
    <property type="taxonomic scope" value="Eukaryota"/>
</dbReference>
<dbReference type="VEuPathDB" id="FungiDB:SPPG_07243"/>
<dbReference type="CDD" id="cd06530">
    <property type="entry name" value="S26_SPase_I"/>
    <property type="match status" value="1"/>
</dbReference>
<evidence type="ECO:0000256" key="10">
    <source>
        <dbReference type="PIRSR" id="PIRSR600223-1"/>
    </source>
</evidence>
<keyword evidence="6 11" id="KW-0378">Hydrolase</keyword>
<evidence type="ECO:0000259" key="12">
    <source>
        <dbReference type="Pfam" id="PF10502"/>
    </source>
</evidence>
<keyword evidence="8 11" id="KW-0496">Mitochondrion</keyword>
<dbReference type="RefSeq" id="XP_016605354.1">
    <property type="nucleotide sequence ID" value="XM_016755407.1"/>
</dbReference>
<evidence type="ECO:0000256" key="11">
    <source>
        <dbReference type="RuleBase" id="RU362041"/>
    </source>
</evidence>
<feature type="active site" evidence="10">
    <location>
        <position position="37"/>
    </location>
</feature>
<dbReference type="AlphaFoldDB" id="A0A0L0H8Q4"/>
<evidence type="ECO:0000256" key="1">
    <source>
        <dbReference type="ARBA" id="ARBA00004434"/>
    </source>
</evidence>
<dbReference type="EC" id="3.4.21.-" evidence="11"/>
<dbReference type="Gene3D" id="2.10.109.10">
    <property type="entry name" value="Umud Fragment, subunit A"/>
    <property type="match status" value="1"/>
</dbReference>
<evidence type="ECO:0000256" key="2">
    <source>
        <dbReference type="ARBA" id="ARBA00007066"/>
    </source>
</evidence>
<keyword evidence="9 11" id="KW-0472">Membrane</keyword>
<evidence type="ECO:0000256" key="3">
    <source>
        <dbReference type="ARBA" id="ARBA00022670"/>
    </source>
</evidence>
<dbReference type="STRING" id="645134.A0A0L0H8Q4"/>
<evidence type="ECO:0000313" key="13">
    <source>
        <dbReference type="EMBL" id="KNC97314.1"/>
    </source>
</evidence>
<keyword evidence="3 11" id="KW-0645">Protease</keyword>
<evidence type="ECO:0000256" key="5">
    <source>
        <dbReference type="ARBA" id="ARBA00022792"/>
    </source>
</evidence>
<evidence type="ECO:0000256" key="9">
    <source>
        <dbReference type="ARBA" id="ARBA00023136"/>
    </source>
</evidence>
<dbReference type="Proteomes" id="UP000053201">
    <property type="component" value="Unassembled WGS sequence"/>
</dbReference>
<protein>
    <recommendedName>
        <fullName evidence="11">Mitochondrial inner membrane protease subunit</fullName>
        <ecNumber evidence="11">3.4.21.-</ecNumber>
    </recommendedName>
</protein>
<dbReference type="GO" id="GO:0006465">
    <property type="term" value="P:signal peptide processing"/>
    <property type="evidence" value="ECO:0007669"/>
    <property type="project" value="InterPro"/>
</dbReference>
<dbReference type="InterPro" id="IPR036286">
    <property type="entry name" value="LexA/Signal_pep-like_sf"/>
</dbReference>
<evidence type="ECO:0000313" key="14">
    <source>
        <dbReference type="Proteomes" id="UP000053201"/>
    </source>
</evidence>
<dbReference type="GeneID" id="27690471"/>
<accession>A0A0L0H8Q4</accession>
<feature type="domain" description="Peptidase S26" evidence="12">
    <location>
        <begin position="16"/>
        <end position="99"/>
    </location>
</feature>
<comment type="similarity">
    <text evidence="2">Belongs to the peptidase S26 family. IMP2 subfamily.</text>
</comment>
<sequence>MSSSRLRATLFRALYVIPPALVFLKFGYTIGSVNGRSMQPTFNPDSSGLRKDWVLLDRFSPACGKYNVGDVVILSSPSNPEMKLIKRIVALGGDAIRPRHGPGEGVAPGSWILKSQVDEYVRIPKGHCWVESDEPYRGLDSNVFGPVPLGLIDARVDRVIWPLDRFHKIPRILPKPGRVVKSGRLTFEFDDADDAKMVPIWKT</sequence>
<proteinExistence type="inferred from homology"/>
<dbReference type="PANTHER" id="PTHR46041">
    <property type="entry name" value="MITOCHONDRIAL INNER MEMBRANE PROTEASE SUBUNIT 2"/>
    <property type="match status" value="1"/>
</dbReference>
<keyword evidence="5 11" id="KW-0999">Mitochondrion inner membrane</keyword>
<keyword evidence="14" id="KW-1185">Reference proteome</keyword>
<dbReference type="InterPro" id="IPR000223">
    <property type="entry name" value="Pept_S26A_signal_pept_1"/>
</dbReference>
<dbReference type="PRINTS" id="PR00727">
    <property type="entry name" value="LEADERPTASE"/>
</dbReference>
<feature type="active site" evidence="10">
    <location>
        <position position="86"/>
    </location>
</feature>
<dbReference type="InterPro" id="IPR037730">
    <property type="entry name" value="IMP2"/>
</dbReference>
<dbReference type="GO" id="GO:0004252">
    <property type="term" value="F:serine-type endopeptidase activity"/>
    <property type="evidence" value="ECO:0007669"/>
    <property type="project" value="InterPro"/>
</dbReference>
<evidence type="ECO:0000256" key="8">
    <source>
        <dbReference type="ARBA" id="ARBA00023128"/>
    </source>
</evidence>
<dbReference type="PANTHER" id="PTHR46041:SF2">
    <property type="entry name" value="MITOCHONDRIAL INNER MEMBRANE PROTEASE SUBUNIT 2"/>
    <property type="match status" value="1"/>
</dbReference>
<dbReference type="Pfam" id="PF10502">
    <property type="entry name" value="Peptidase_S26"/>
    <property type="match status" value="1"/>
</dbReference>
<gene>
    <name evidence="13" type="ORF">SPPG_07243</name>
</gene>
<dbReference type="OMA" id="WIPVIAW"/>
<evidence type="ECO:0000256" key="6">
    <source>
        <dbReference type="ARBA" id="ARBA00022801"/>
    </source>
</evidence>